<dbReference type="Pfam" id="PF00535">
    <property type="entry name" value="Glycos_transf_2"/>
    <property type="match status" value="1"/>
</dbReference>
<evidence type="ECO:0000256" key="1">
    <source>
        <dbReference type="ARBA" id="ARBA00010928"/>
    </source>
</evidence>
<comment type="similarity">
    <text evidence="1">Belongs to the Gfo/Idh/MocA family.</text>
</comment>
<organism evidence="5 6">
    <name type="scientific">Sphagnum jensenii</name>
    <dbReference type="NCBI Taxonomy" id="128206"/>
    <lineage>
        <taxon>Eukaryota</taxon>
        <taxon>Viridiplantae</taxon>
        <taxon>Streptophyta</taxon>
        <taxon>Embryophyta</taxon>
        <taxon>Bryophyta</taxon>
        <taxon>Sphagnophytina</taxon>
        <taxon>Sphagnopsida</taxon>
        <taxon>Sphagnales</taxon>
        <taxon>Sphagnaceae</taxon>
        <taxon>Sphagnum</taxon>
    </lineage>
</organism>
<dbReference type="Pfam" id="PF01408">
    <property type="entry name" value="GFO_IDH_MocA"/>
    <property type="match status" value="1"/>
</dbReference>
<dbReference type="InterPro" id="IPR055170">
    <property type="entry name" value="GFO_IDH_MocA-like_dom"/>
</dbReference>
<evidence type="ECO:0008006" key="7">
    <source>
        <dbReference type="Google" id="ProtNLM"/>
    </source>
</evidence>
<sequence>MKSKLNIGLIGYGYWGTNLLRNIVQQPLSGKVIVCDTNEERLRTVQTIFINLETTASPADIFQNAEIDAVVIATPTSSHYPLAKEALLQGKHVLVEKPLSTSVTEVEDLIAIAKARNLVLMVDHIYLYNPVIHQLKKYISEEFLGRINYIDATRINLGIYQDDINVLWDLACHDISIINYLIGERPKTARAIGKLNFNNKVEDLAYLFLEYESGLLVQINGSWASPVKIRKMIIGGEKKMIIYDDIESTNKLIIYDYMSNGTPDQNKSKLIDYRLGDITIPKYEITEPLSNVMAEFYDCILNNRSPLSDGINALDVVIHSAIEMGGKMGSSYEVIVVDDGSNDGSEEVLSQYKPIKYIRHATNKGIGAALRTGYEAAGMEYVCAVPGDGQFDLSELLAVKPFKFDQFYSFYRPSTDYSAYRKALTKINKLLNKYMLGIKLRDVNWIKVYRKEQLDFVKPELYSSIVESEICCKLIKSGSKPIELPSVYHARKSGVAKGGHWHTLKKAIREIAALYFVTKRFNKKYVQTEDQGLN</sequence>
<dbReference type="InterPro" id="IPR036291">
    <property type="entry name" value="NAD(P)-bd_dom_sf"/>
</dbReference>
<gene>
    <name evidence="5" type="ORF">CSSPJE1EN1_LOCUS25229</name>
</gene>
<dbReference type="Proteomes" id="UP001497444">
    <property type="component" value="Unassembled WGS sequence"/>
</dbReference>
<reference evidence="5" key="1">
    <citation type="submission" date="2024-02" db="EMBL/GenBank/DDBJ databases">
        <authorList>
            <consortium name="ELIXIR-Norway"/>
            <consortium name="Elixir Norway"/>
        </authorList>
    </citation>
    <scope>NUCLEOTIDE SEQUENCE</scope>
</reference>
<evidence type="ECO:0000259" key="2">
    <source>
        <dbReference type="Pfam" id="PF00535"/>
    </source>
</evidence>
<dbReference type="InterPro" id="IPR051450">
    <property type="entry name" value="Gfo/Idh/MocA_Oxidoreductases"/>
</dbReference>
<evidence type="ECO:0000313" key="6">
    <source>
        <dbReference type="Proteomes" id="UP001497444"/>
    </source>
</evidence>
<dbReference type="SUPFAM" id="SSF51735">
    <property type="entry name" value="NAD(P)-binding Rossmann-fold domains"/>
    <property type="match status" value="1"/>
</dbReference>
<feature type="domain" description="GFO/IDH/MocA-like oxidoreductase" evidence="4">
    <location>
        <begin position="134"/>
        <end position="241"/>
    </location>
</feature>
<name>A0ABP0V7B7_9BRYO</name>
<dbReference type="Gene3D" id="3.40.50.720">
    <property type="entry name" value="NAD(P)-binding Rossmann-like Domain"/>
    <property type="match status" value="1"/>
</dbReference>
<dbReference type="Gene3D" id="3.30.360.10">
    <property type="entry name" value="Dihydrodipicolinate Reductase, domain 2"/>
    <property type="match status" value="1"/>
</dbReference>
<dbReference type="Gene3D" id="3.90.550.10">
    <property type="entry name" value="Spore Coat Polysaccharide Biosynthesis Protein SpsA, Chain A"/>
    <property type="match status" value="1"/>
</dbReference>
<feature type="domain" description="Gfo/Idh/MocA-like oxidoreductase N-terminal" evidence="3">
    <location>
        <begin position="5"/>
        <end position="124"/>
    </location>
</feature>
<dbReference type="EMBL" id="CAXAQS010000056">
    <property type="protein sequence ID" value="CAK9249851.1"/>
    <property type="molecule type" value="Genomic_DNA"/>
</dbReference>
<evidence type="ECO:0000259" key="4">
    <source>
        <dbReference type="Pfam" id="PF22725"/>
    </source>
</evidence>
<accession>A0ABP0V7B7</accession>
<comment type="caution">
    <text evidence="5">The sequence shown here is derived from an EMBL/GenBank/DDBJ whole genome shotgun (WGS) entry which is preliminary data.</text>
</comment>
<protein>
    <recommendedName>
        <fullName evidence="7">Glycosyltransferase</fullName>
    </recommendedName>
</protein>
<dbReference type="PANTHER" id="PTHR43377:SF6">
    <property type="entry name" value="GFO_IDH_MOCA-LIKE OXIDOREDUCTASE N-TERMINAL DOMAIN-CONTAINING PROTEIN"/>
    <property type="match status" value="1"/>
</dbReference>
<dbReference type="SUPFAM" id="SSF53448">
    <property type="entry name" value="Nucleotide-diphospho-sugar transferases"/>
    <property type="match status" value="1"/>
</dbReference>
<dbReference type="PANTHER" id="PTHR43377">
    <property type="entry name" value="BILIVERDIN REDUCTASE A"/>
    <property type="match status" value="1"/>
</dbReference>
<feature type="domain" description="Glycosyltransferase 2-like" evidence="2">
    <location>
        <begin position="314"/>
        <end position="396"/>
    </location>
</feature>
<keyword evidence="6" id="KW-1185">Reference proteome</keyword>
<proteinExistence type="inferred from homology"/>
<dbReference type="Pfam" id="PF22725">
    <property type="entry name" value="GFO_IDH_MocA_C3"/>
    <property type="match status" value="1"/>
</dbReference>
<dbReference type="InterPro" id="IPR000683">
    <property type="entry name" value="Gfo/Idh/MocA-like_OxRdtase_N"/>
</dbReference>
<evidence type="ECO:0000259" key="3">
    <source>
        <dbReference type="Pfam" id="PF01408"/>
    </source>
</evidence>
<dbReference type="SUPFAM" id="SSF55347">
    <property type="entry name" value="Glyceraldehyde-3-phosphate dehydrogenase-like, C-terminal domain"/>
    <property type="match status" value="1"/>
</dbReference>
<evidence type="ECO:0000313" key="5">
    <source>
        <dbReference type="EMBL" id="CAK9249851.1"/>
    </source>
</evidence>
<dbReference type="InterPro" id="IPR001173">
    <property type="entry name" value="Glyco_trans_2-like"/>
</dbReference>
<dbReference type="InterPro" id="IPR029044">
    <property type="entry name" value="Nucleotide-diphossugar_trans"/>
</dbReference>